<organism evidence="3 4">
    <name type="scientific">Austrofundulus limnaeus</name>
    <name type="common">Annual killifish</name>
    <dbReference type="NCBI Taxonomy" id="52670"/>
    <lineage>
        <taxon>Eukaryota</taxon>
        <taxon>Metazoa</taxon>
        <taxon>Chordata</taxon>
        <taxon>Craniata</taxon>
        <taxon>Vertebrata</taxon>
        <taxon>Euteleostomi</taxon>
        <taxon>Actinopterygii</taxon>
        <taxon>Neopterygii</taxon>
        <taxon>Teleostei</taxon>
        <taxon>Neoteleostei</taxon>
        <taxon>Acanthomorphata</taxon>
        <taxon>Ovalentaria</taxon>
        <taxon>Atherinomorphae</taxon>
        <taxon>Cyprinodontiformes</taxon>
        <taxon>Rivulidae</taxon>
        <taxon>Austrofundulus</taxon>
    </lineage>
</organism>
<dbReference type="STRING" id="52670.A0A2I4ALW5"/>
<gene>
    <name evidence="4" type="primary">LOC106512410</name>
</gene>
<reference evidence="4" key="1">
    <citation type="submission" date="2025-08" db="UniProtKB">
        <authorList>
            <consortium name="RefSeq"/>
        </authorList>
    </citation>
    <scope>IDENTIFICATION</scope>
</reference>
<name>A0A2I4ALW5_AUSLI</name>
<keyword evidence="1" id="KW-0862">Zinc</keyword>
<evidence type="ECO:0000259" key="2">
    <source>
        <dbReference type="PROSITE" id="PS50158"/>
    </source>
</evidence>
<dbReference type="OrthoDB" id="10051210at2759"/>
<dbReference type="KEGG" id="alim:106512410"/>
<dbReference type="GeneID" id="106512410"/>
<dbReference type="PANTHER" id="PTHR47331">
    <property type="entry name" value="PHD-TYPE DOMAIN-CONTAINING PROTEIN"/>
    <property type="match status" value="1"/>
</dbReference>
<protein>
    <submittedName>
        <fullName evidence="4">Uncharacterized protein LOC106512410</fullName>
    </submittedName>
</protein>
<keyword evidence="1" id="KW-0863">Zinc-finger</keyword>
<dbReference type="PANTHER" id="PTHR47331:SF5">
    <property type="entry name" value="RIBONUCLEASE H"/>
    <property type="match status" value="1"/>
</dbReference>
<dbReference type="GO" id="GO:0008270">
    <property type="term" value="F:zinc ion binding"/>
    <property type="evidence" value="ECO:0007669"/>
    <property type="project" value="UniProtKB-KW"/>
</dbReference>
<proteinExistence type="predicted"/>
<dbReference type="InterPro" id="IPR001878">
    <property type="entry name" value="Znf_CCHC"/>
</dbReference>
<feature type="non-terminal residue" evidence="4">
    <location>
        <position position="308"/>
    </location>
</feature>
<dbReference type="Gene3D" id="4.10.60.10">
    <property type="entry name" value="Zinc finger, CCHC-type"/>
    <property type="match status" value="1"/>
</dbReference>
<dbReference type="Proteomes" id="UP000192220">
    <property type="component" value="Unplaced"/>
</dbReference>
<accession>A0A2I4ALW5</accession>
<sequence>MKENGDFPSFEDFAHFITTEAEIVCNPVTSFHALRSADSTPNKGCQRERKPTSNVLHTQVVTETGNTKQRSNIKPSCILCHDDGHKLHNCLQFKGKTLEERRKFIKDKRLCYGCFKPGHSAKDCRYRLVCEMCKKKHPTCLHDFNYGNDKSPTNGIQTSTEQAATTLSLNAETNEQCVSTSMIVPVWVSSDQQPGKERLVYALLDTQSDTVFIDQDVSKHLKATSTPIRLRLTTMLGKDAVVQSERVSGLKVRGYNSSEIFELPPAYTKDCIPVNRSHIPSCETAKQWNHLKVIVNEIPPQLECEVGL</sequence>
<evidence type="ECO:0000313" key="4">
    <source>
        <dbReference type="RefSeq" id="XP_013856487.1"/>
    </source>
</evidence>
<dbReference type="PROSITE" id="PS50158">
    <property type="entry name" value="ZF_CCHC"/>
    <property type="match status" value="1"/>
</dbReference>
<keyword evidence="1" id="KW-0479">Metal-binding</keyword>
<feature type="domain" description="CCHC-type" evidence="2">
    <location>
        <begin position="111"/>
        <end position="125"/>
    </location>
</feature>
<keyword evidence="3" id="KW-1185">Reference proteome</keyword>
<dbReference type="SMART" id="SM00343">
    <property type="entry name" value="ZnF_C2HC"/>
    <property type="match status" value="2"/>
</dbReference>
<dbReference type="GO" id="GO:0003676">
    <property type="term" value="F:nucleic acid binding"/>
    <property type="evidence" value="ECO:0007669"/>
    <property type="project" value="InterPro"/>
</dbReference>
<dbReference type="RefSeq" id="XP_013856487.1">
    <property type="nucleotide sequence ID" value="XM_014001033.1"/>
</dbReference>
<dbReference type="InParanoid" id="A0A2I4ALW5"/>
<evidence type="ECO:0000313" key="3">
    <source>
        <dbReference type="Proteomes" id="UP000192220"/>
    </source>
</evidence>
<evidence type="ECO:0000256" key="1">
    <source>
        <dbReference type="PROSITE-ProRule" id="PRU00047"/>
    </source>
</evidence>
<dbReference type="AlphaFoldDB" id="A0A2I4ALW5"/>